<dbReference type="AlphaFoldDB" id="A0A914ZFZ7"/>
<accession>A0A914ZFZ7</accession>
<name>A0A914ZFZ7_PARUN</name>
<keyword evidence="1" id="KW-1185">Reference proteome</keyword>
<proteinExistence type="predicted"/>
<reference evidence="2" key="1">
    <citation type="submission" date="2022-11" db="UniProtKB">
        <authorList>
            <consortium name="WormBaseParasite"/>
        </authorList>
    </citation>
    <scope>IDENTIFICATION</scope>
</reference>
<evidence type="ECO:0000313" key="2">
    <source>
        <dbReference type="WBParaSite" id="PgB03_g059_t01"/>
    </source>
</evidence>
<evidence type="ECO:0000313" key="1">
    <source>
        <dbReference type="Proteomes" id="UP000887569"/>
    </source>
</evidence>
<organism evidence="1 2">
    <name type="scientific">Parascaris univalens</name>
    <name type="common">Nematode worm</name>
    <dbReference type="NCBI Taxonomy" id="6257"/>
    <lineage>
        <taxon>Eukaryota</taxon>
        <taxon>Metazoa</taxon>
        <taxon>Ecdysozoa</taxon>
        <taxon>Nematoda</taxon>
        <taxon>Chromadorea</taxon>
        <taxon>Rhabditida</taxon>
        <taxon>Spirurina</taxon>
        <taxon>Ascaridomorpha</taxon>
        <taxon>Ascaridoidea</taxon>
        <taxon>Ascarididae</taxon>
        <taxon>Parascaris</taxon>
    </lineage>
</organism>
<sequence length="75" mass="8858">TIHLSNKLLWLFIPRNCFSRTSHQPTCTKPWTFLFVHRTYVYLSNSHTLICIRNHTDIENVRKCDNSGRASILLK</sequence>
<dbReference type="WBParaSite" id="PgB03_g059_t01">
    <property type="protein sequence ID" value="PgB03_g059_t01"/>
    <property type="gene ID" value="PgB03_g059"/>
</dbReference>
<dbReference type="Proteomes" id="UP000887569">
    <property type="component" value="Unplaced"/>
</dbReference>
<protein>
    <submittedName>
        <fullName evidence="2">Ovule protein</fullName>
    </submittedName>
</protein>